<evidence type="ECO:0000256" key="1">
    <source>
        <dbReference type="SAM" id="SignalP"/>
    </source>
</evidence>
<keyword evidence="1" id="KW-0732">Signal</keyword>
<gene>
    <name evidence="2" type="ORF">LVIROSA_LOCUS26730</name>
</gene>
<feature type="signal peptide" evidence="1">
    <location>
        <begin position="1"/>
        <end position="25"/>
    </location>
</feature>
<evidence type="ECO:0008006" key="4">
    <source>
        <dbReference type="Google" id="ProtNLM"/>
    </source>
</evidence>
<dbReference type="AlphaFoldDB" id="A0AAU9NRP7"/>
<proteinExistence type="predicted"/>
<sequence>MTILPLNTTCFVSLLLFIEEYRTLAVEYIVAVRSLGFLSVTQGEMPWHSTWLTLSKCEREYHVGCVRAHKRIDLKDLPCGICSAPWSVEYIIQFFRSWWHVGR</sequence>
<protein>
    <recommendedName>
        <fullName evidence="4">Secreted protein</fullName>
    </recommendedName>
</protein>
<reference evidence="2 3" key="1">
    <citation type="submission" date="2022-01" db="EMBL/GenBank/DDBJ databases">
        <authorList>
            <person name="Xiong W."/>
            <person name="Schranz E."/>
        </authorList>
    </citation>
    <scope>NUCLEOTIDE SEQUENCE [LARGE SCALE GENOMIC DNA]</scope>
</reference>
<organism evidence="2 3">
    <name type="scientific">Lactuca virosa</name>
    <dbReference type="NCBI Taxonomy" id="75947"/>
    <lineage>
        <taxon>Eukaryota</taxon>
        <taxon>Viridiplantae</taxon>
        <taxon>Streptophyta</taxon>
        <taxon>Embryophyta</taxon>
        <taxon>Tracheophyta</taxon>
        <taxon>Spermatophyta</taxon>
        <taxon>Magnoliopsida</taxon>
        <taxon>eudicotyledons</taxon>
        <taxon>Gunneridae</taxon>
        <taxon>Pentapetalae</taxon>
        <taxon>asterids</taxon>
        <taxon>campanulids</taxon>
        <taxon>Asterales</taxon>
        <taxon>Asteraceae</taxon>
        <taxon>Cichorioideae</taxon>
        <taxon>Cichorieae</taxon>
        <taxon>Lactucinae</taxon>
        <taxon>Lactuca</taxon>
    </lineage>
</organism>
<feature type="chain" id="PRO_5043583371" description="Secreted protein" evidence="1">
    <location>
        <begin position="26"/>
        <end position="103"/>
    </location>
</feature>
<dbReference type="Proteomes" id="UP001157418">
    <property type="component" value="Unassembled WGS sequence"/>
</dbReference>
<name>A0AAU9NRP7_9ASTR</name>
<comment type="caution">
    <text evidence="2">The sequence shown here is derived from an EMBL/GenBank/DDBJ whole genome shotgun (WGS) entry which is preliminary data.</text>
</comment>
<evidence type="ECO:0000313" key="3">
    <source>
        <dbReference type="Proteomes" id="UP001157418"/>
    </source>
</evidence>
<evidence type="ECO:0000313" key="2">
    <source>
        <dbReference type="EMBL" id="CAH1440606.1"/>
    </source>
</evidence>
<dbReference type="EMBL" id="CAKMRJ010005412">
    <property type="protein sequence ID" value="CAH1440606.1"/>
    <property type="molecule type" value="Genomic_DNA"/>
</dbReference>
<accession>A0AAU9NRP7</accession>
<keyword evidence="3" id="KW-1185">Reference proteome</keyword>